<protein>
    <submittedName>
        <fullName evidence="1">Uncharacterized protein</fullName>
    </submittedName>
</protein>
<evidence type="ECO:0000313" key="2">
    <source>
        <dbReference type="Proteomes" id="UP000551353"/>
    </source>
</evidence>
<gene>
    <name evidence="1" type="ORF">GGD56_000658</name>
</gene>
<dbReference type="Proteomes" id="UP000551353">
    <property type="component" value="Unassembled WGS sequence"/>
</dbReference>
<comment type="caution">
    <text evidence="1">The sequence shown here is derived from an EMBL/GenBank/DDBJ whole genome shotgun (WGS) entry which is preliminary data.</text>
</comment>
<evidence type="ECO:0000313" key="1">
    <source>
        <dbReference type="EMBL" id="MBB4226838.1"/>
    </source>
</evidence>
<reference evidence="1 2" key="1">
    <citation type="submission" date="2020-08" db="EMBL/GenBank/DDBJ databases">
        <title>Genomic Encyclopedia of Type Strains, Phase IV (KMG-V): Genome sequencing to study the core and pangenomes of soil and plant-associated prokaryotes.</title>
        <authorList>
            <person name="Whitman W."/>
        </authorList>
    </citation>
    <scope>NUCLEOTIDE SEQUENCE [LARGE SCALE GENOMIC DNA]</scope>
    <source>
        <strain evidence="1 2">SEMIA 4087</strain>
    </source>
</reference>
<proteinExistence type="predicted"/>
<dbReference type="EMBL" id="JACIFX010000001">
    <property type="protein sequence ID" value="MBB4226838.1"/>
    <property type="molecule type" value="Genomic_DNA"/>
</dbReference>
<sequence length="51" mass="5982">MVVQQKTGRPVQFEITVDVRVNLLAWLSRAALFPVGAYRRKVTETYFFCYL</sequence>
<organism evidence="1 2">
    <name type="scientific">Rhizobium mongolense</name>
    <dbReference type="NCBI Taxonomy" id="57676"/>
    <lineage>
        <taxon>Bacteria</taxon>
        <taxon>Pseudomonadati</taxon>
        <taxon>Pseudomonadota</taxon>
        <taxon>Alphaproteobacteria</taxon>
        <taxon>Hyphomicrobiales</taxon>
        <taxon>Rhizobiaceae</taxon>
        <taxon>Rhizobium/Agrobacterium group</taxon>
        <taxon>Rhizobium</taxon>
    </lineage>
</organism>
<name>A0ABR6IG45_9HYPH</name>
<keyword evidence="2" id="KW-1185">Reference proteome</keyword>
<accession>A0ABR6IG45</accession>